<sequence length="141" mass="15621">MSTKRPPAWLFGLMGAVVVAGFAYGTYTMWSNDIALSERGQRASARVVDTVRRDEVEFRTPDGRQFRSLIGQRVSGPEPALDEQIEIVYDPADPSSDVDDVRATNDRTVTFVMLGITTAAAVAIPMLTWRLARQSGRRRST</sequence>
<feature type="transmembrane region" description="Helical" evidence="1">
    <location>
        <begin position="7"/>
        <end position="27"/>
    </location>
</feature>
<evidence type="ECO:0000313" key="3">
    <source>
        <dbReference type="Proteomes" id="UP000006281"/>
    </source>
</evidence>
<keyword evidence="3" id="KW-1185">Reference proteome</keyword>
<keyword evidence="1" id="KW-0812">Transmembrane</keyword>
<name>K0K3P4_SACES</name>
<dbReference type="STRING" id="1179773.BN6_49270"/>
<keyword evidence="1" id="KW-0472">Membrane</keyword>
<dbReference type="eggNOG" id="ENOG50325EK">
    <property type="taxonomic scope" value="Bacteria"/>
</dbReference>
<dbReference type="PATRIC" id="fig|1179773.3.peg.4943"/>
<evidence type="ECO:0000313" key="2">
    <source>
        <dbReference type="EMBL" id="CCH32197.1"/>
    </source>
</evidence>
<proteinExistence type="predicted"/>
<protein>
    <submittedName>
        <fullName evidence="2">Putative secreted protein</fullName>
    </submittedName>
</protein>
<dbReference type="AlphaFoldDB" id="K0K3P4"/>
<keyword evidence="1" id="KW-1133">Transmembrane helix</keyword>
<dbReference type="KEGG" id="sesp:BN6_49270"/>
<gene>
    <name evidence="2" type="ordered locus">BN6_49270</name>
</gene>
<dbReference type="HOGENOM" id="CLU_1823928_0_0_11"/>
<dbReference type="Proteomes" id="UP000006281">
    <property type="component" value="Chromosome"/>
</dbReference>
<feature type="transmembrane region" description="Helical" evidence="1">
    <location>
        <begin position="109"/>
        <end position="129"/>
    </location>
</feature>
<reference evidence="2 3" key="1">
    <citation type="journal article" date="2012" name="BMC Genomics">
        <title>Complete genome sequence of Saccharothrix espanaensis DSM 44229T and comparison to the other completely sequenced Pseudonocardiaceae.</title>
        <authorList>
            <person name="Strobel T."/>
            <person name="Al-Dilaimi A."/>
            <person name="Blom J."/>
            <person name="Gessner A."/>
            <person name="Kalinowski J."/>
            <person name="Luzhetska M."/>
            <person name="Puhler A."/>
            <person name="Szczepanowski R."/>
            <person name="Bechthold A."/>
            <person name="Ruckert C."/>
        </authorList>
    </citation>
    <scope>NUCLEOTIDE SEQUENCE [LARGE SCALE GENOMIC DNA]</scope>
    <source>
        <strain evidence="3">ATCC 51144 / DSM 44229 / JCM 9112 / NBRC 15066 / NRRL 15764</strain>
    </source>
</reference>
<dbReference type="EMBL" id="HE804045">
    <property type="protein sequence ID" value="CCH32197.1"/>
    <property type="molecule type" value="Genomic_DNA"/>
</dbReference>
<organism evidence="2 3">
    <name type="scientific">Saccharothrix espanaensis (strain ATCC 51144 / DSM 44229 / JCM 9112 / NBRC 15066 / NRRL 15764)</name>
    <dbReference type="NCBI Taxonomy" id="1179773"/>
    <lineage>
        <taxon>Bacteria</taxon>
        <taxon>Bacillati</taxon>
        <taxon>Actinomycetota</taxon>
        <taxon>Actinomycetes</taxon>
        <taxon>Pseudonocardiales</taxon>
        <taxon>Pseudonocardiaceae</taxon>
        <taxon>Saccharothrix</taxon>
    </lineage>
</organism>
<evidence type="ECO:0000256" key="1">
    <source>
        <dbReference type="SAM" id="Phobius"/>
    </source>
</evidence>
<accession>K0K3P4</accession>